<dbReference type="RefSeq" id="WP_206998531.1">
    <property type="nucleotide sequence ID" value="NZ_JAEKJR010000001.1"/>
</dbReference>
<comment type="caution">
    <text evidence="2">The sequence shown here is derived from an EMBL/GenBank/DDBJ whole genome shotgun (WGS) entry which is preliminary data.</text>
</comment>
<evidence type="ECO:0000313" key="3">
    <source>
        <dbReference type="Proteomes" id="UP000664293"/>
    </source>
</evidence>
<keyword evidence="1" id="KW-1133">Transmembrane helix</keyword>
<dbReference type="Proteomes" id="UP000664293">
    <property type="component" value="Unassembled WGS sequence"/>
</dbReference>
<accession>A0ABS3E310</accession>
<name>A0ABS3E310_9GAMM</name>
<keyword evidence="1" id="KW-0812">Transmembrane</keyword>
<dbReference type="InterPro" id="IPR046035">
    <property type="entry name" value="DUF5993"/>
</dbReference>
<protein>
    <submittedName>
        <fullName evidence="2">Uncharacterized protein</fullName>
    </submittedName>
</protein>
<keyword evidence="3" id="KW-1185">Reference proteome</keyword>
<dbReference type="EMBL" id="JAEKJR010000001">
    <property type="protein sequence ID" value="MBN8429679.1"/>
    <property type="molecule type" value="Genomic_DNA"/>
</dbReference>
<gene>
    <name evidence="2" type="ORF">JF535_02320</name>
</gene>
<keyword evidence="1" id="KW-0472">Membrane</keyword>
<dbReference type="Pfam" id="PF19455">
    <property type="entry name" value="DUF5993"/>
    <property type="match status" value="1"/>
</dbReference>
<reference evidence="2 3" key="1">
    <citation type="submission" date="2020-12" db="EMBL/GenBank/DDBJ databases">
        <title>Oil enriched cultivation method for isolating marine PHA-producing bacteria.</title>
        <authorList>
            <person name="Zheng W."/>
            <person name="Yu S."/>
            <person name="Huang Y."/>
        </authorList>
    </citation>
    <scope>NUCLEOTIDE SEQUENCE [LARGE SCALE GENOMIC DNA]</scope>
    <source>
        <strain evidence="2 3">SN0-2</strain>
    </source>
</reference>
<organism evidence="2 3">
    <name type="scientific">Microbulbifer salipaludis</name>
    <dbReference type="NCBI Taxonomy" id="187980"/>
    <lineage>
        <taxon>Bacteria</taxon>
        <taxon>Pseudomonadati</taxon>
        <taxon>Pseudomonadota</taxon>
        <taxon>Gammaproteobacteria</taxon>
        <taxon>Cellvibrionales</taxon>
        <taxon>Microbulbiferaceae</taxon>
        <taxon>Microbulbifer</taxon>
    </lineage>
</organism>
<evidence type="ECO:0000313" key="2">
    <source>
        <dbReference type="EMBL" id="MBN8429679.1"/>
    </source>
</evidence>
<evidence type="ECO:0000256" key="1">
    <source>
        <dbReference type="SAM" id="Phobius"/>
    </source>
</evidence>
<feature type="transmembrane region" description="Helical" evidence="1">
    <location>
        <begin position="26"/>
        <end position="45"/>
    </location>
</feature>
<sequence>MIMMLPFLTALISAWFTWRGHRSTAIFWWAVTAAIYVAWCCYHMTSPLKISL</sequence>
<proteinExistence type="predicted"/>